<gene>
    <name evidence="1" type="ORF">TM448A00891_0009</name>
    <name evidence="2" type="ORF">TM448B00218_0060</name>
</gene>
<name>A0A6H1ZL36_9ZZZZ</name>
<reference evidence="1" key="1">
    <citation type="submission" date="2020-03" db="EMBL/GenBank/DDBJ databases">
        <title>The deep terrestrial virosphere.</title>
        <authorList>
            <person name="Holmfeldt K."/>
            <person name="Nilsson E."/>
            <person name="Simone D."/>
            <person name="Lopez-Fernandez M."/>
            <person name="Wu X."/>
            <person name="de Brujin I."/>
            <person name="Lundin D."/>
            <person name="Andersson A."/>
            <person name="Bertilsson S."/>
            <person name="Dopson M."/>
        </authorList>
    </citation>
    <scope>NUCLEOTIDE SEQUENCE</scope>
    <source>
        <strain evidence="1">TM448A00891</strain>
        <strain evidence="2">TM448B00218</strain>
    </source>
</reference>
<dbReference type="AlphaFoldDB" id="A0A6H1ZL36"/>
<dbReference type="EMBL" id="MT144078">
    <property type="protein sequence ID" value="QJA48274.1"/>
    <property type="molecule type" value="Genomic_DNA"/>
</dbReference>
<organism evidence="1">
    <name type="scientific">viral metagenome</name>
    <dbReference type="NCBI Taxonomy" id="1070528"/>
    <lineage>
        <taxon>unclassified sequences</taxon>
        <taxon>metagenomes</taxon>
        <taxon>organismal metagenomes</taxon>
    </lineage>
</organism>
<sequence length="59" mass="6736">MDKSKLTLEHTLDDETRIYSIEVDSGDLAMDAFVRDMIRPLCLAAGFHPNTVGEYLYQE</sequence>
<dbReference type="EMBL" id="MT144600">
    <property type="protein sequence ID" value="QJH94417.1"/>
    <property type="molecule type" value="Genomic_DNA"/>
</dbReference>
<accession>A0A6H1ZL36</accession>
<evidence type="ECO:0000313" key="2">
    <source>
        <dbReference type="EMBL" id="QJH94417.1"/>
    </source>
</evidence>
<evidence type="ECO:0000313" key="1">
    <source>
        <dbReference type="EMBL" id="QJA48274.1"/>
    </source>
</evidence>
<protein>
    <submittedName>
        <fullName evidence="1">Uncharacterized protein</fullName>
    </submittedName>
</protein>
<proteinExistence type="predicted"/>